<feature type="transmembrane region" description="Helical" evidence="1">
    <location>
        <begin position="20"/>
        <end position="38"/>
    </location>
</feature>
<reference evidence="2 3" key="1">
    <citation type="submission" date="2018-05" db="EMBL/GenBank/DDBJ databases">
        <title>Genomic Encyclopedia of Archaeal and Bacterial Type Strains, Phase II (KMG-II): from individual species to whole genera.</title>
        <authorList>
            <person name="Goeker M."/>
        </authorList>
    </citation>
    <scope>NUCLEOTIDE SEQUENCE [LARGE SCALE GENOMIC DNA]</scope>
    <source>
        <strain evidence="2 3">DSM 19975</strain>
    </source>
</reference>
<keyword evidence="1" id="KW-0472">Membrane</keyword>
<evidence type="ECO:0000256" key="1">
    <source>
        <dbReference type="SAM" id="Phobius"/>
    </source>
</evidence>
<dbReference type="EMBL" id="QGHA01000009">
    <property type="protein sequence ID" value="PWK74175.1"/>
    <property type="molecule type" value="Genomic_DNA"/>
</dbReference>
<name>A0A316HJQ2_9SPHI</name>
<keyword evidence="1" id="KW-0812">Transmembrane</keyword>
<evidence type="ECO:0000313" key="2">
    <source>
        <dbReference type="EMBL" id="PWK74175.1"/>
    </source>
</evidence>
<protein>
    <submittedName>
        <fullName evidence="2">Uncharacterized protein</fullName>
    </submittedName>
</protein>
<evidence type="ECO:0000313" key="3">
    <source>
        <dbReference type="Proteomes" id="UP000245678"/>
    </source>
</evidence>
<dbReference type="RefSeq" id="WP_109609389.1">
    <property type="nucleotide sequence ID" value="NZ_QGHA01000009.1"/>
</dbReference>
<dbReference type="Proteomes" id="UP000245678">
    <property type="component" value="Unassembled WGS sequence"/>
</dbReference>
<gene>
    <name evidence="2" type="ORF">LX99_03976</name>
</gene>
<accession>A0A316HJQ2</accession>
<keyword evidence="1" id="KW-1133">Transmembrane helix</keyword>
<proteinExistence type="predicted"/>
<dbReference type="AlphaFoldDB" id="A0A316HJQ2"/>
<comment type="caution">
    <text evidence="2">The sequence shown here is derived from an EMBL/GenBank/DDBJ whole genome shotgun (WGS) entry which is preliminary data.</text>
</comment>
<keyword evidence="3" id="KW-1185">Reference proteome</keyword>
<sequence length="200" mass="23256">MNWNHLFLDFSNGDTNAIQAIFSILSFGVTLAGTLYVVKTFNQQKQINLSQLDLNKLALEKDKRDLLPMFIGKSHEENQIEGIIEYDLILKYNKARDIEIFPINQRGDFLSPIYYPTQISMPKDDKPFTTIKIKVADSCPPSSFDKQYLLYYTDEVGRPYTQEIGHDAERAVILYPQSVDTNFRRNLPFRYDRNLTETNI</sequence>
<organism evidence="2 3">
    <name type="scientific">Mucilaginibacter oryzae</name>
    <dbReference type="NCBI Taxonomy" id="468058"/>
    <lineage>
        <taxon>Bacteria</taxon>
        <taxon>Pseudomonadati</taxon>
        <taxon>Bacteroidota</taxon>
        <taxon>Sphingobacteriia</taxon>
        <taxon>Sphingobacteriales</taxon>
        <taxon>Sphingobacteriaceae</taxon>
        <taxon>Mucilaginibacter</taxon>
    </lineage>
</organism>